<gene>
    <name evidence="9" type="ORF">DMN91_008783</name>
</gene>
<comment type="cofactor">
    <cofactor evidence="1">
        <name>a divalent metal cation</name>
        <dbReference type="ChEBI" id="CHEBI:60240"/>
    </cofactor>
</comment>
<evidence type="ECO:0000256" key="2">
    <source>
        <dbReference type="ARBA" id="ARBA00004123"/>
    </source>
</evidence>
<proteinExistence type="inferred from homology"/>
<comment type="similarity">
    <text evidence="3">Belongs to the HARBI1 family.</text>
</comment>
<sequence>MDSNLVLAVLVNKLQKWRKLKATLQHRKIEKRNIAKLIVLWKLLVERKRKEENQRTWVRPIFTELRRYLQGASDNLVVEMELQDKEMFYNYCRMSTEVFEQLLNIVGPFLNKHSVVRDPIPARTWLLVCLRYLASGDNMASIAYTFRIGTSTVSKIINETCDILWNSLRESVMPPINEESWLKIADEFERKWNFPHCIGAIDGKHVILQAPPHSGSVYYNYKGTHSISLLTVSDANYCFTLVDIGAEGRQSDIWRYFCKLKLWSTI</sequence>
<dbReference type="GO" id="GO:0005634">
    <property type="term" value="C:nucleus"/>
    <property type="evidence" value="ECO:0007669"/>
    <property type="project" value="UniProtKB-SubCell"/>
</dbReference>
<evidence type="ECO:0000256" key="3">
    <source>
        <dbReference type="ARBA" id="ARBA00006958"/>
    </source>
</evidence>
<accession>A0A3L8DDQ2</accession>
<reference evidence="9 10" key="1">
    <citation type="journal article" date="2018" name="Genome Res.">
        <title>The genomic architecture and molecular evolution of ant odorant receptors.</title>
        <authorList>
            <person name="McKenzie S.K."/>
            <person name="Kronauer D.J.C."/>
        </authorList>
    </citation>
    <scope>NUCLEOTIDE SEQUENCE [LARGE SCALE GENOMIC DNA]</scope>
    <source>
        <strain evidence="9">Clonal line C1</strain>
    </source>
</reference>
<dbReference type="EMBL" id="QOIP01000009">
    <property type="protein sequence ID" value="RLU18426.1"/>
    <property type="molecule type" value="Genomic_DNA"/>
</dbReference>
<keyword evidence="6" id="KW-0378">Hydrolase</keyword>
<comment type="subcellular location">
    <subcellularLocation>
        <location evidence="2">Nucleus</location>
    </subcellularLocation>
</comment>
<dbReference type="InterPro" id="IPR027806">
    <property type="entry name" value="HARBI1_dom"/>
</dbReference>
<dbReference type="AlphaFoldDB" id="A0A3L8DDQ2"/>
<dbReference type="InterPro" id="IPR045249">
    <property type="entry name" value="HARBI1-like"/>
</dbReference>
<evidence type="ECO:0000313" key="10">
    <source>
        <dbReference type="Proteomes" id="UP000279307"/>
    </source>
</evidence>
<dbReference type="PANTHER" id="PTHR22930:SF269">
    <property type="entry name" value="NUCLEASE HARBI1-LIKE PROTEIN"/>
    <property type="match status" value="1"/>
</dbReference>
<evidence type="ECO:0000256" key="4">
    <source>
        <dbReference type="ARBA" id="ARBA00022722"/>
    </source>
</evidence>
<evidence type="ECO:0000256" key="5">
    <source>
        <dbReference type="ARBA" id="ARBA00022723"/>
    </source>
</evidence>
<keyword evidence="4" id="KW-0540">Nuclease</keyword>
<dbReference type="GO" id="GO:0016787">
    <property type="term" value="F:hydrolase activity"/>
    <property type="evidence" value="ECO:0007669"/>
    <property type="project" value="UniProtKB-KW"/>
</dbReference>
<evidence type="ECO:0000256" key="1">
    <source>
        <dbReference type="ARBA" id="ARBA00001968"/>
    </source>
</evidence>
<name>A0A3L8DDQ2_OOCBI</name>
<comment type="caution">
    <text evidence="9">The sequence shown here is derived from an EMBL/GenBank/DDBJ whole genome shotgun (WGS) entry which is preliminary data.</text>
</comment>
<protein>
    <recommendedName>
        <fullName evidence="8">DDE Tnp4 domain-containing protein</fullName>
    </recommendedName>
</protein>
<dbReference type="GO" id="GO:0046872">
    <property type="term" value="F:metal ion binding"/>
    <property type="evidence" value="ECO:0007669"/>
    <property type="project" value="UniProtKB-KW"/>
</dbReference>
<organism evidence="9 10">
    <name type="scientific">Ooceraea biroi</name>
    <name type="common">Clonal raider ant</name>
    <name type="synonym">Cerapachys biroi</name>
    <dbReference type="NCBI Taxonomy" id="2015173"/>
    <lineage>
        <taxon>Eukaryota</taxon>
        <taxon>Metazoa</taxon>
        <taxon>Ecdysozoa</taxon>
        <taxon>Arthropoda</taxon>
        <taxon>Hexapoda</taxon>
        <taxon>Insecta</taxon>
        <taxon>Pterygota</taxon>
        <taxon>Neoptera</taxon>
        <taxon>Endopterygota</taxon>
        <taxon>Hymenoptera</taxon>
        <taxon>Apocrita</taxon>
        <taxon>Aculeata</taxon>
        <taxon>Formicoidea</taxon>
        <taxon>Formicidae</taxon>
        <taxon>Dorylinae</taxon>
        <taxon>Ooceraea</taxon>
    </lineage>
</organism>
<evidence type="ECO:0000259" key="8">
    <source>
        <dbReference type="Pfam" id="PF13359"/>
    </source>
</evidence>
<dbReference type="Proteomes" id="UP000279307">
    <property type="component" value="Chromosome 9"/>
</dbReference>
<evidence type="ECO:0000313" key="9">
    <source>
        <dbReference type="EMBL" id="RLU18426.1"/>
    </source>
</evidence>
<feature type="domain" description="DDE Tnp4" evidence="8">
    <location>
        <begin position="201"/>
        <end position="252"/>
    </location>
</feature>
<keyword evidence="5" id="KW-0479">Metal-binding</keyword>
<dbReference type="OrthoDB" id="6741510at2759"/>
<dbReference type="PANTHER" id="PTHR22930">
    <property type="match status" value="1"/>
</dbReference>
<keyword evidence="7" id="KW-0539">Nucleus</keyword>
<evidence type="ECO:0000256" key="6">
    <source>
        <dbReference type="ARBA" id="ARBA00022801"/>
    </source>
</evidence>
<dbReference type="GO" id="GO:0004518">
    <property type="term" value="F:nuclease activity"/>
    <property type="evidence" value="ECO:0007669"/>
    <property type="project" value="UniProtKB-KW"/>
</dbReference>
<evidence type="ECO:0000256" key="7">
    <source>
        <dbReference type="ARBA" id="ARBA00023242"/>
    </source>
</evidence>
<dbReference type="Pfam" id="PF13359">
    <property type="entry name" value="DDE_Tnp_4"/>
    <property type="match status" value="1"/>
</dbReference>